<dbReference type="KEGG" id="vg:37618963"/>
<keyword evidence="2" id="KW-0540">Nuclease</keyword>
<dbReference type="GeneID" id="37618963"/>
<evidence type="ECO:0000259" key="1">
    <source>
        <dbReference type="Pfam" id="PF08325"/>
    </source>
</evidence>
<evidence type="ECO:0000313" key="2">
    <source>
        <dbReference type="EMBL" id="BAI48197.1"/>
    </source>
</evidence>
<dbReference type="InterPro" id="IPR013536">
    <property type="entry name" value="WLM_dom"/>
</dbReference>
<dbReference type="Proteomes" id="UP000232666">
    <property type="component" value="Genome"/>
</dbReference>
<gene>
    <name evidence="2" type="primary">hnhE2</name>
</gene>
<keyword evidence="2" id="KW-0378">Hydrolase</keyword>
<evidence type="ECO:0000313" key="3">
    <source>
        <dbReference type="Proteomes" id="UP000232666"/>
    </source>
</evidence>
<dbReference type="EMBL" id="AB522601">
    <property type="protein sequence ID" value="BAI48197.1"/>
    <property type="molecule type" value="Genomic_DNA"/>
</dbReference>
<dbReference type="RefSeq" id="YP_009507840.1">
    <property type="nucleotide sequence ID" value="NC_038702.1"/>
</dbReference>
<name>D0FZR6_HCV01</name>
<proteinExistence type="predicted"/>
<dbReference type="OrthoDB" id="17235at10239"/>
<reference evidence="2" key="1">
    <citation type="journal article" date="2009" name="Virol. J.">
        <title>Remarkable sequence similarity between the dinoflagellate-infecting marine girus and the terrestrial pathogen African swine fever virus.</title>
        <authorList>
            <person name="Ogata H."/>
            <person name="Toyoda K."/>
            <person name="Tomaru Y."/>
            <person name="Nakayama N."/>
            <person name="Shirai Y."/>
            <person name="Claverie J.-M."/>
            <person name="Nagasaki K."/>
        </authorList>
    </citation>
    <scope>NUCLEOTIDE SEQUENCE [LARGE SCALE GENOMIC DNA]</scope>
    <source>
        <strain evidence="2">HcDNAV01</strain>
    </source>
</reference>
<dbReference type="Pfam" id="PF08325">
    <property type="entry name" value="WLM"/>
    <property type="match status" value="1"/>
</dbReference>
<feature type="domain" description="WLM" evidence="1">
    <location>
        <begin position="74"/>
        <end position="157"/>
    </location>
</feature>
<keyword evidence="2" id="KW-0255">Endonuclease</keyword>
<organism evidence="2 3">
    <name type="scientific">Heterocapsa circularisquama DNA virus 01</name>
    <name type="common">HcDNAV01</name>
    <dbReference type="NCBI Taxonomy" id="650121"/>
    <lineage>
        <taxon>Viruses</taxon>
        <taxon>Viruses incertae sedis</taxon>
        <taxon>Dinodnavirus</taxon>
    </lineage>
</organism>
<dbReference type="GO" id="GO:0004519">
    <property type="term" value="F:endonuclease activity"/>
    <property type="evidence" value="ECO:0007669"/>
    <property type="project" value="UniProtKB-KW"/>
</dbReference>
<organismHost>
    <name type="scientific">Heterocapsa circularisquama</name>
    <name type="common">Dinoflagellate</name>
    <dbReference type="NCBI Taxonomy" id="139025"/>
</organismHost>
<keyword evidence="3" id="KW-1185">Reference proteome</keyword>
<dbReference type="Gene3D" id="3.30.2010.10">
    <property type="entry name" value="Metalloproteases ('zincins'), catalytic domain"/>
    <property type="match status" value="1"/>
</dbReference>
<accession>D0FZR6</accession>
<protein>
    <submittedName>
        <fullName evidence="2">HNH endonuclease</fullName>
    </submittedName>
</protein>
<sequence>MYIILVIVICVIFLYCISKKNIDNTKYCDKHGICVLINNDNKLEFELIKSQLFNFYLKLVDILPVKDPRTLRMRKNFNINNMFEVYPNNTDGDTSYSINKGEEMGVCIRSGKNFYNIHNLNIIKFVFVHELAHVISLSQQHTEEFWRNFKFLLHNCYKHNLLKKIDYSIHPEEYCSMDVTYNPFFDENIRDFKF</sequence>